<accession>B5U524</accession>
<evidence type="ECO:0000313" key="2">
    <source>
        <dbReference type="Proteomes" id="UP000002183"/>
    </source>
</evidence>
<keyword evidence="2" id="KW-1185">Reference proteome</keyword>
<evidence type="ECO:0000313" key="1">
    <source>
        <dbReference type="EMBL" id="ACI12470.1"/>
    </source>
</evidence>
<gene>
    <name evidence="1" type="primary">54</name>
    <name evidence="1" type="ORF">KONSTANTINE_54</name>
</gene>
<dbReference type="GeneID" id="6940756"/>
<proteinExistence type="predicted"/>
<protein>
    <submittedName>
        <fullName evidence="1">Uncharacterized protein</fullName>
    </submittedName>
</protein>
<dbReference type="RefSeq" id="YP_002242111.1">
    <property type="nucleotide sequence ID" value="NC_011292.1"/>
</dbReference>
<dbReference type="KEGG" id="vg:6940756"/>
<dbReference type="Proteomes" id="UP000002183">
    <property type="component" value="Segment"/>
</dbReference>
<organism evidence="1 2">
    <name type="scientific">Mycobacterium phage Konstantine</name>
    <dbReference type="NCBI Taxonomy" id="563121"/>
    <lineage>
        <taxon>Viruses</taxon>
        <taxon>Duplodnaviria</taxon>
        <taxon>Heunggongvirae</taxon>
        <taxon>Uroviricota</taxon>
        <taxon>Caudoviricetes</taxon>
        <taxon>Konstantinevirus</taxon>
        <taxon>Konstantinevirus konstantine</taxon>
    </lineage>
</organism>
<reference evidence="1 2" key="1">
    <citation type="submission" date="2008-09" db="EMBL/GenBank/DDBJ databases">
        <authorList>
            <person name="Tantoco A.T."/>
            <person name="Edgar R.H."/>
            <person name="Ko C."/>
            <person name="Chambers R.A."/>
            <person name="Jacobs-Sera D."/>
            <person name="Hendrix R.W."/>
            <person name="Hatfull G.F."/>
        </authorList>
    </citation>
    <scope>NUCLEOTIDE SEQUENCE [LARGE SCALE GENOMIC DNA]</scope>
</reference>
<dbReference type="EMBL" id="FJ174691">
    <property type="protein sequence ID" value="ACI12470.1"/>
    <property type="molecule type" value="Genomic_DNA"/>
</dbReference>
<name>B5U524_9CAUD</name>
<sequence length="108" mass="11861">MAQNTNELVSLTSEWVGDSYLRVRTRRVGRSGTLMVDVAEYAARPSKKRALDIARKAARQSSAAPLRGATGSVIFEHETVKATNKLDPEGNVTPIRTRVRNTTFAFGI</sequence>